<comment type="function">
    <text evidence="4">Catalyzes the interconversion of L-alanine and D-alanine. May also act on other amino acids.</text>
</comment>
<dbReference type="SUPFAM" id="SSF51419">
    <property type="entry name" value="PLP-binding barrel"/>
    <property type="match status" value="1"/>
</dbReference>
<dbReference type="PANTHER" id="PTHR30511:SF0">
    <property type="entry name" value="ALANINE RACEMASE, CATABOLIC-RELATED"/>
    <property type="match status" value="1"/>
</dbReference>
<dbReference type="Gene3D" id="3.20.20.10">
    <property type="entry name" value="Alanine racemase"/>
    <property type="match status" value="1"/>
</dbReference>
<dbReference type="InterPro" id="IPR011079">
    <property type="entry name" value="Ala_racemase_C"/>
</dbReference>
<feature type="active site" description="Proton acceptor; specific for D-alanine" evidence="4">
    <location>
        <position position="29"/>
    </location>
</feature>
<comment type="pathway">
    <text evidence="4">Amino-acid biosynthesis; D-alanine biosynthesis; D-alanine from L-alanine: step 1/1.</text>
</comment>
<keyword evidence="3 4" id="KW-0413">Isomerase</keyword>
<dbReference type="Pfam" id="PF00842">
    <property type="entry name" value="Ala_racemase_C"/>
    <property type="match status" value="1"/>
</dbReference>
<proteinExistence type="inferred from homology"/>
<dbReference type="EMBL" id="JAAWWK010000002">
    <property type="protein sequence ID" value="NKI17467.1"/>
    <property type="molecule type" value="Genomic_DNA"/>
</dbReference>
<comment type="catalytic activity">
    <reaction evidence="4">
        <text>L-alanine = D-alanine</text>
        <dbReference type="Rhea" id="RHEA:20249"/>
        <dbReference type="ChEBI" id="CHEBI:57416"/>
        <dbReference type="ChEBI" id="CHEBI:57972"/>
        <dbReference type="EC" id="5.1.1.1"/>
    </reaction>
</comment>
<dbReference type="SUPFAM" id="SSF50621">
    <property type="entry name" value="Alanine racemase C-terminal domain-like"/>
    <property type="match status" value="1"/>
</dbReference>
<feature type="modified residue" description="N6-(pyridoxal phosphate)lysine" evidence="4">
    <location>
        <position position="29"/>
    </location>
</feature>
<evidence type="ECO:0000256" key="2">
    <source>
        <dbReference type="ARBA" id="ARBA00022898"/>
    </source>
</evidence>
<accession>A0ABX1GG51</accession>
<organism evidence="6 7">
    <name type="scientific">Spongiibacter thalassae</name>
    <dbReference type="NCBI Taxonomy" id="2721624"/>
    <lineage>
        <taxon>Bacteria</taxon>
        <taxon>Pseudomonadati</taxon>
        <taxon>Pseudomonadota</taxon>
        <taxon>Gammaproteobacteria</taxon>
        <taxon>Cellvibrionales</taxon>
        <taxon>Spongiibacteraceae</taxon>
        <taxon>Spongiibacter</taxon>
    </lineage>
</organism>
<evidence type="ECO:0000256" key="4">
    <source>
        <dbReference type="HAMAP-Rule" id="MF_01201"/>
    </source>
</evidence>
<gene>
    <name evidence="6" type="primary">alr</name>
    <name evidence="6" type="ORF">HCU74_08560</name>
</gene>
<dbReference type="PANTHER" id="PTHR30511">
    <property type="entry name" value="ALANINE RACEMASE"/>
    <property type="match status" value="1"/>
</dbReference>
<dbReference type="InterPro" id="IPR001608">
    <property type="entry name" value="Ala_racemase_N"/>
</dbReference>
<protein>
    <recommendedName>
        <fullName evidence="4">Alanine racemase</fullName>
        <ecNumber evidence="4">5.1.1.1</ecNumber>
    </recommendedName>
</protein>
<evidence type="ECO:0000256" key="3">
    <source>
        <dbReference type="ARBA" id="ARBA00023235"/>
    </source>
</evidence>
<dbReference type="EC" id="5.1.1.1" evidence="4"/>
<feature type="domain" description="Alanine racemase C-terminal" evidence="5">
    <location>
        <begin position="228"/>
        <end position="352"/>
    </location>
</feature>
<dbReference type="HAMAP" id="MF_01201">
    <property type="entry name" value="Ala_racemase"/>
    <property type="match status" value="1"/>
</dbReference>
<feature type="binding site" evidence="4">
    <location>
        <position position="125"/>
    </location>
    <ligand>
        <name>substrate</name>
    </ligand>
</feature>
<comment type="caution">
    <text evidence="6">The sequence shown here is derived from an EMBL/GenBank/DDBJ whole genome shotgun (WGS) entry which is preliminary data.</text>
</comment>
<evidence type="ECO:0000313" key="7">
    <source>
        <dbReference type="Proteomes" id="UP000765845"/>
    </source>
</evidence>
<keyword evidence="2 4" id="KW-0663">Pyridoxal phosphate</keyword>
<dbReference type="InterPro" id="IPR000821">
    <property type="entry name" value="Ala_racemase"/>
</dbReference>
<dbReference type="Proteomes" id="UP000765845">
    <property type="component" value="Unassembled WGS sequence"/>
</dbReference>
<dbReference type="GO" id="GO:0008784">
    <property type="term" value="F:alanine racemase activity"/>
    <property type="evidence" value="ECO:0007669"/>
    <property type="project" value="UniProtKB-EC"/>
</dbReference>
<comment type="cofactor">
    <cofactor evidence="1 4">
        <name>pyridoxal 5'-phosphate</name>
        <dbReference type="ChEBI" id="CHEBI:597326"/>
    </cofactor>
</comment>
<reference evidence="6 7" key="1">
    <citation type="submission" date="2020-04" db="EMBL/GenBank/DDBJ databases">
        <authorList>
            <person name="Yoon J."/>
        </authorList>
    </citation>
    <scope>NUCLEOTIDE SEQUENCE [LARGE SCALE GENOMIC DNA]</scope>
    <source>
        <strain evidence="6 7">KMU-166</strain>
    </source>
</reference>
<keyword evidence="7" id="KW-1185">Reference proteome</keyword>
<name>A0ABX1GG51_9GAMM</name>
<dbReference type="Gene3D" id="2.40.37.10">
    <property type="entry name" value="Lyase, Ornithine Decarboxylase, Chain A, domain 1"/>
    <property type="match status" value="1"/>
</dbReference>
<dbReference type="InterPro" id="IPR029066">
    <property type="entry name" value="PLP-binding_barrel"/>
</dbReference>
<comment type="similarity">
    <text evidence="4">Belongs to the alanine racemase family.</text>
</comment>
<feature type="binding site" evidence="4">
    <location>
        <position position="297"/>
    </location>
    <ligand>
        <name>substrate</name>
    </ligand>
</feature>
<dbReference type="SMART" id="SM01005">
    <property type="entry name" value="Ala_racemase_C"/>
    <property type="match status" value="1"/>
</dbReference>
<evidence type="ECO:0000313" key="6">
    <source>
        <dbReference type="EMBL" id="NKI17467.1"/>
    </source>
</evidence>
<dbReference type="Pfam" id="PF01168">
    <property type="entry name" value="Ala_racemase_N"/>
    <property type="match status" value="1"/>
</dbReference>
<dbReference type="PRINTS" id="PR00992">
    <property type="entry name" value="ALARACEMASE"/>
</dbReference>
<dbReference type="InterPro" id="IPR009006">
    <property type="entry name" value="Ala_racemase/Decarboxylase_C"/>
</dbReference>
<sequence>MEFDAAALQHNLAQVRALAPQSAILAMLKADGYGHGADWVAEVLAGRVQGFGAARIEEAIALRRSQADARILLLGTLLDAEILHICSTQRFDVVIHRLEDAELLAALPLPAPVRVWLKLNIGMNRLGMHPVDFSAAHRLLNLAPSVASITHMGHFSDADNLNENTTREQCKLLTTTSASLGEAPLSAANSAAIIAHPQSHLDWVRPGIMLYGDDPTGSLPDAQKLQAVMQFKSRVIAVKEVVTGDGVGYNRRWRANQPCRIATVAAGYADGYPRHAPDGTPVVVRGQRARLAGRVSMDLLTIDVSDIDGVSTGDEVELWGNQLSANEVAEHCETISYELFTRVTRRVARCYPKGL</sequence>
<evidence type="ECO:0000256" key="1">
    <source>
        <dbReference type="ARBA" id="ARBA00001933"/>
    </source>
</evidence>
<feature type="active site" description="Proton acceptor; specific for L-alanine" evidence="4">
    <location>
        <position position="249"/>
    </location>
</feature>
<dbReference type="NCBIfam" id="TIGR00492">
    <property type="entry name" value="alr"/>
    <property type="match status" value="1"/>
</dbReference>
<evidence type="ECO:0000259" key="5">
    <source>
        <dbReference type="SMART" id="SM01005"/>
    </source>
</evidence>